<protein>
    <submittedName>
        <fullName evidence="5">Animal heme peroxidase</fullName>
    </submittedName>
</protein>
<dbReference type="InterPro" id="IPR011049">
    <property type="entry name" value="Serralysin-like_metalloprot_C"/>
</dbReference>
<keyword evidence="3" id="KW-0325">Glycoprotein</keyword>
<feature type="region of interest" description="Disordered" evidence="4">
    <location>
        <begin position="1937"/>
        <end position="2013"/>
    </location>
</feature>
<dbReference type="GO" id="GO:0004601">
    <property type="term" value="F:peroxidase activity"/>
    <property type="evidence" value="ECO:0007669"/>
    <property type="project" value="UniProtKB-KW"/>
</dbReference>
<dbReference type="GO" id="GO:0006979">
    <property type="term" value="P:response to oxidative stress"/>
    <property type="evidence" value="ECO:0007669"/>
    <property type="project" value="InterPro"/>
</dbReference>
<dbReference type="GO" id="GO:0005576">
    <property type="term" value="C:extracellular region"/>
    <property type="evidence" value="ECO:0007669"/>
    <property type="project" value="UniProtKB-SubCell"/>
</dbReference>
<organism evidence="5 6">
    <name type="scientific">Methylorubrum extorquens</name>
    <name type="common">Methylobacterium dichloromethanicum</name>
    <name type="synonym">Methylobacterium extorquens</name>
    <dbReference type="NCBI Taxonomy" id="408"/>
    <lineage>
        <taxon>Bacteria</taxon>
        <taxon>Pseudomonadati</taxon>
        <taxon>Pseudomonadota</taxon>
        <taxon>Alphaproteobacteria</taxon>
        <taxon>Hyphomicrobiales</taxon>
        <taxon>Methylobacteriaceae</taxon>
        <taxon>Methylorubrum</taxon>
    </lineage>
</organism>
<keyword evidence="5" id="KW-0575">Peroxidase</keyword>
<proteinExistence type="predicted"/>
<dbReference type="GO" id="GO:0020037">
    <property type="term" value="F:heme binding"/>
    <property type="evidence" value="ECO:0007669"/>
    <property type="project" value="InterPro"/>
</dbReference>
<dbReference type="InterPro" id="IPR037120">
    <property type="entry name" value="Haem_peroxidase_sf_animal"/>
</dbReference>
<sequence length="2346" mass="245643">MGAIMVALVKHDLEFILRQIEIAEAHAQGGVLAELVAGYNGNDGLTQAHLLPYGLRTVDGSYNNLLPGRENWGASDQSFPGLFTPSYINDADGDRYDFNPLPNVETWYSNNDYANAGVRSGSQPGPGSGTVIDADPRIISNLIVDQTLDNPAAIAAALTHAGLAGQPLMTALSEIVGAHNAAKSAPTDPAATAALDAKLAQYGVGMDGNTVYLPNVSPDEGLSSPFNGWMTIFGQFFDHGLDLVAKGGNGTVYVPLSPDDPLYVPGGQNYIPLTRVTVEAGADGILGTADDGAGPKNLTTPWVDQNQTYASTASKQVFMREYIAGPDGKPIASGHLLEGSNGGLATWADIKAQAKTVLGIELTDLNVGNIPLVAADPYGNFIPGPNGYPQLVVGMGPDGLLGTADDVLREGNPTAPVSAQGVVLTGHAFLDDIAHAAVPVIAGGVLQADGDAALGYANADGTPGPQGPRGATAYDNELLDRHFVAGDGRANENIALTAVHQVFHSEHNRVVEMTKQIALDSGDLAFLNQWLLVDVEAMPTTEAERAALVWDGERLFQAGRFTNEMEYQHLVFEEFGRMMQPDIDAFVFEPSADINPSIAAEFAHVVYRFGHSMLRQDIAVIGIDADGKPVQNDISLFDGFLNPIMYDSLGDAEAASGAIIRGMSRQTGSEIDEFVTDVLRNQLLGIPLDLATINLARGRDVGTPTLNVARERFFEETGDTLLKPYESWADFALNLKNPASIINFIAAYGNHASVLNTADAPRTVADLRAAATKLVLGDSTLTDDAKAAFDADRLDFLNHTGAYGGDGSLGGLNTVDFWMGGLAEKKMAFGGMLGSTFSFVFQMTMENLQDADRFYYLSRTQGLNLLNELENNTFAELVMRNTDLGDAHSTALPGNLFSAFQMPTLELDISKQLGADPVSDDPFLGGFSKLIERVDANGDGIAESIRVNSNEHFTIGGTEGNDIIVSGGGDDAIWGKAGDDRIEAGYGVDKVFGGAGDDIITNAGTDIGEADFLHGNEGNDVIHGGSGLSLLFGNQGNDFIVTGPDGKEAFAGTGDDFVLGGSGGDVLLGNEGDDWLEGGQRFDSLSGENSELFFNSTIIGHDVLNGGSGDTDYDGESGDDIMFQNSEGIQRSNGMAGFDWAVHKGDSQAANSNLGIPIFATQEAFILRDRFDLVEGLSGWKQDDVLTGRITAVNTRAELEGTAAIPGPNAPLDSYSNDLLAKNVALISGLAPLVAHLGAGVPVTRVVNGQTVPILDENGVQERVVFSTADASDILLGGGGSDVITGLAGNDIIDGDRWLNVRIRFVEEGIAYTVDEMAGQVYLEAEYVNGAPAPNAVPQFGGRPLTDLMFNRTINPGQLAIVREIVDGDASNSAVDIAVYRDVLANYDFTQNADGSITVAHRVAATVDPTPEDDPAGETPEGEAEPDANSDGIDRLSNIEKLRFSDGNGGTVEYFLNQLPFPATGVPVIVDATPTNGRVSPTEGLPLTVDTSAIQDVNGLGAFSYQWQASANGGTTWRDLQVSATGNAFTPNDGVLGVGSQVGEILRVRVGFTDGAGHQEVLFSAPTGIVGDNWDAIPFVANTFNGTQGDDIADGTSGFFGLGANDTLNGNAGNDILNGAGGNDTLNGGAGDDRLDGGTGTDVAVFAGPVANFALGSSGTNLVVTDLTGAEGTDTLSTIETLRFAGANYTVVAGTTGNNTGLNGASGAAGSQAVFGFAGNDALNGGAASDHLVGGQGNDTIRGDAGGDTIYWTAGDGRDLVNGDTTATNIAGSVDTMKVIGDTTAETFRIYTRAAALEVGIADLNANTEIVITRNGTTSASVVAELDNIEEIVINGRGGGDLFVPIGDFTGTSLLTSTITLEGSEGDDTVDITALSSAHRVVFRSNGGNDTLVGNLRPQDIIELPDGATSAEYEIRTDATNGVTMMTRGDDSICFTSPGGLPHFGSGRKHDDDDDLIEADYEDDHHGDHDDEDDYRPDDGPHDPVTGQPPMNPPGTDGPGTSQPSPVGAIFVGGVENNTFTGTARNDSFNGGGGTDRAILNFAFGAALVSVAADGATVITGPDGSDTFRGIEVYQFSDRTIDTADGSPLVDDLFYFSRYGDVAAAGIDADTHYAEYGFREGRDPNAFFSTKGYLAANPDVQAAGLNPLSHYEQYGFREGRDPGVNFDNEAYYAANPDVKAAGLNPLRHYLEYGQGEGRSADEAVGRVADLSAAQGFDAEFYLLGNLDVAEAAIAAGGDSFAFALNHYSRYGIAEGRDPNAVFDTDGYLDAYADVQTAGINPLTHYIQYGAREGRDPSIDFDTTAYLAANQDVQAAGLNPMLHYLQYGLYEGRLPQNDSSFGAGIIG</sequence>
<dbReference type="SUPFAM" id="SSF48113">
    <property type="entry name" value="Heme-dependent peroxidases"/>
    <property type="match status" value="1"/>
</dbReference>
<evidence type="ECO:0000256" key="3">
    <source>
        <dbReference type="ARBA" id="ARBA00023180"/>
    </source>
</evidence>
<gene>
    <name evidence="5" type="ORF">TK0001_2144</name>
</gene>
<dbReference type="PROSITE" id="PS50292">
    <property type="entry name" value="PEROXIDASE_3"/>
    <property type="match status" value="1"/>
</dbReference>
<dbReference type="CDD" id="cd09821">
    <property type="entry name" value="An_peroxidase_bacterial_2"/>
    <property type="match status" value="1"/>
</dbReference>
<feature type="compositionally biased region" description="Acidic residues" evidence="4">
    <location>
        <begin position="1410"/>
        <end position="1428"/>
    </location>
</feature>
<dbReference type="GO" id="GO:0005509">
    <property type="term" value="F:calcium ion binding"/>
    <property type="evidence" value="ECO:0007669"/>
    <property type="project" value="InterPro"/>
</dbReference>
<evidence type="ECO:0000313" key="5">
    <source>
        <dbReference type="EMBL" id="SOR28746.1"/>
    </source>
</evidence>
<keyword evidence="5" id="KW-0560">Oxidoreductase</keyword>
<evidence type="ECO:0000256" key="4">
    <source>
        <dbReference type="SAM" id="MobiDB-lite"/>
    </source>
</evidence>
<dbReference type="InterPro" id="IPR018511">
    <property type="entry name" value="Hemolysin-typ_Ca-bd_CS"/>
</dbReference>
<dbReference type="Proteomes" id="UP000233769">
    <property type="component" value="Chromosome tk0001"/>
</dbReference>
<dbReference type="InterPro" id="IPR001343">
    <property type="entry name" value="Hemolysn_Ca-bd"/>
</dbReference>
<dbReference type="Gene3D" id="2.150.10.10">
    <property type="entry name" value="Serralysin-like metalloprotease, C-terminal"/>
    <property type="match status" value="4"/>
</dbReference>
<reference evidence="6" key="1">
    <citation type="submission" date="2017-10" db="EMBL/GenBank/DDBJ databases">
        <authorList>
            <person name="Regsiter A."/>
            <person name="William W."/>
        </authorList>
    </citation>
    <scope>NUCLEOTIDE SEQUENCE [LARGE SCALE GENOMIC DNA]</scope>
</reference>
<dbReference type="Pfam" id="PF03098">
    <property type="entry name" value="An_peroxidase"/>
    <property type="match status" value="2"/>
</dbReference>
<feature type="compositionally biased region" description="Acidic residues" evidence="4">
    <location>
        <begin position="1952"/>
        <end position="1962"/>
    </location>
</feature>
<keyword evidence="2" id="KW-0964">Secreted</keyword>
<dbReference type="InterPro" id="IPR019791">
    <property type="entry name" value="Haem_peroxidase_animal"/>
</dbReference>
<evidence type="ECO:0000256" key="2">
    <source>
        <dbReference type="ARBA" id="ARBA00022525"/>
    </source>
</evidence>
<dbReference type="EMBL" id="LT962688">
    <property type="protein sequence ID" value="SOR28746.1"/>
    <property type="molecule type" value="Genomic_DNA"/>
</dbReference>
<dbReference type="PROSITE" id="PS00330">
    <property type="entry name" value="HEMOLYSIN_CALCIUM"/>
    <property type="match status" value="3"/>
</dbReference>
<dbReference type="SUPFAM" id="SSF51120">
    <property type="entry name" value="beta-Roll"/>
    <property type="match status" value="4"/>
</dbReference>
<evidence type="ECO:0000313" key="6">
    <source>
        <dbReference type="Proteomes" id="UP000233769"/>
    </source>
</evidence>
<dbReference type="PRINTS" id="PR00313">
    <property type="entry name" value="CABNDNGRPT"/>
</dbReference>
<feature type="region of interest" description="Disordered" evidence="4">
    <location>
        <begin position="1407"/>
        <end position="1433"/>
    </location>
</feature>
<dbReference type="InterPro" id="IPR010255">
    <property type="entry name" value="Haem_peroxidase_sf"/>
</dbReference>
<dbReference type="Pfam" id="PF00353">
    <property type="entry name" value="HemolysinCabind"/>
    <property type="match status" value="7"/>
</dbReference>
<accession>A0A2N9AMZ6</accession>
<comment type="subcellular location">
    <subcellularLocation>
        <location evidence="1">Secreted</location>
    </subcellularLocation>
</comment>
<dbReference type="PANTHER" id="PTHR11475">
    <property type="entry name" value="OXIDASE/PEROXIDASE"/>
    <property type="match status" value="1"/>
</dbReference>
<evidence type="ECO:0000256" key="1">
    <source>
        <dbReference type="ARBA" id="ARBA00004613"/>
    </source>
</evidence>
<dbReference type="Gene3D" id="1.10.640.10">
    <property type="entry name" value="Haem peroxidase domain superfamily, animal type"/>
    <property type="match status" value="1"/>
</dbReference>
<dbReference type="PANTHER" id="PTHR11475:SF4">
    <property type="entry name" value="CHORION PEROXIDASE"/>
    <property type="match status" value="1"/>
</dbReference>
<name>A0A2N9AMZ6_METEX</name>